<dbReference type="AlphaFoldDB" id="A0A1C7FFZ7"/>
<dbReference type="InterPro" id="IPR002173">
    <property type="entry name" value="Carboh/pur_kinase_PfkB_CS"/>
</dbReference>
<evidence type="ECO:0000256" key="5">
    <source>
        <dbReference type="ARBA" id="ARBA00022840"/>
    </source>
</evidence>
<dbReference type="PATRIC" id="fig|45658.7.peg.3916"/>
<dbReference type="RefSeq" id="WP_065546606.1">
    <property type="nucleotide sequence ID" value="NZ_CP016415.1"/>
</dbReference>
<dbReference type="Pfam" id="PF00294">
    <property type="entry name" value="PfkB"/>
    <property type="match status" value="1"/>
</dbReference>
<name>A0A1C7FFZ7_9VIBR</name>
<dbReference type="Gene3D" id="3.40.1190.20">
    <property type="match status" value="1"/>
</dbReference>
<dbReference type="PANTHER" id="PTHR43085:SF1">
    <property type="entry name" value="PSEUDOURIDINE KINASE-RELATED"/>
    <property type="match status" value="1"/>
</dbReference>
<dbReference type="SUPFAM" id="SSF53613">
    <property type="entry name" value="Ribokinase-like"/>
    <property type="match status" value="1"/>
</dbReference>
<sequence length="317" mass="33910">MNTPYNKTFITIGEPMAMFTANEAGDLAHANSFTKRLAGAEMNVAIGMARLGYSSAYLTKLGLDSFGRYIEQALNQEGIDTSHFTYSSERPTAFQLKSRELNGDDPVVEYYRKHSAASTLCAEDYPEAVFAQQSHLHLTGVACAVSPTLRGLCHKALDTARAYGNSVSFDTNLRPSLWSSNHEMVEEINALAFKADIVLPGVSEGMILTGTDQPEAIADFYLSHGVQLVVVKLGSDGAFYKTAGGESGYVAGHPVKKVIDTVGAGDSFAVGVISAWLESLPLRQSVARGCLFGALAVQVLGDSEGLPTRTQLNELAS</sequence>
<dbReference type="EC" id="2.7.1.45" evidence="7"/>
<comment type="similarity">
    <text evidence="1">Belongs to the carbohydrate kinase PfkB family.</text>
</comment>
<dbReference type="EMBL" id="CP016415">
    <property type="protein sequence ID" value="ANU38985.1"/>
    <property type="molecule type" value="Genomic_DNA"/>
</dbReference>
<evidence type="ECO:0000256" key="4">
    <source>
        <dbReference type="ARBA" id="ARBA00022777"/>
    </source>
</evidence>
<evidence type="ECO:0000256" key="1">
    <source>
        <dbReference type="ARBA" id="ARBA00010688"/>
    </source>
</evidence>
<feature type="domain" description="Carbohydrate kinase PfkB" evidence="6">
    <location>
        <begin position="10"/>
        <end position="308"/>
    </location>
</feature>
<dbReference type="GeneID" id="96874153"/>
<protein>
    <submittedName>
        <fullName evidence="7">2-dehydro-3-deoxygluconokinase</fullName>
        <ecNumber evidence="7">2.7.1.45</ecNumber>
    </submittedName>
</protein>
<dbReference type="InterPro" id="IPR029056">
    <property type="entry name" value="Ribokinase-like"/>
</dbReference>
<evidence type="ECO:0000259" key="6">
    <source>
        <dbReference type="Pfam" id="PF00294"/>
    </source>
</evidence>
<reference evidence="7 8" key="1">
    <citation type="submission" date="2016-07" db="EMBL/GenBank/DDBJ databases">
        <title>Genome sequencing of Vibrio scophthalmi strain VS-05, an isolated from Paralichthys olivaceus.</title>
        <authorList>
            <person name="Han H.-J."/>
        </authorList>
    </citation>
    <scope>NUCLEOTIDE SEQUENCE [LARGE SCALE GENOMIC DNA]</scope>
    <source>
        <strain evidence="7 8">VS-05</strain>
    </source>
</reference>
<keyword evidence="3" id="KW-0547">Nucleotide-binding</keyword>
<dbReference type="Proteomes" id="UP000092528">
    <property type="component" value="Chromosome 2"/>
</dbReference>
<dbReference type="PANTHER" id="PTHR43085">
    <property type="entry name" value="HEXOKINASE FAMILY MEMBER"/>
    <property type="match status" value="1"/>
</dbReference>
<accession>A0A1C7FFZ7</accession>
<dbReference type="GO" id="GO:0008673">
    <property type="term" value="F:2-dehydro-3-deoxygluconokinase activity"/>
    <property type="evidence" value="ECO:0007669"/>
    <property type="project" value="UniProtKB-EC"/>
</dbReference>
<evidence type="ECO:0000313" key="7">
    <source>
        <dbReference type="EMBL" id="ANU38985.1"/>
    </source>
</evidence>
<dbReference type="InterPro" id="IPR011611">
    <property type="entry name" value="PfkB_dom"/>
</dbReference>
<gene>
    <name evidence="7" type="ORF">VSVS05_03949</name>
</gene>
<dbReference type="PROSITE" id="PS00584">
    <property type="entry name" value="PFKB_KINASES_2"/>
    <property type="match status" value="1"/>
</dbReference>
<evidence type="ECO:0000313" key="8">
    <source>
        <dbReference type="Proteomes" id="UP000092528"/>
    </source>
</evidence>
<proteinExistence type="inferred from homology"/>
<dbReference type="GO" id="GO:0005524">
    <property type="term" value="F:ATP binding"/>
    <property type="evidence" value="ECO:0007669"/>
    <property type="project" value="UniProtKB-KW"/>
</dbReference>
<evidence type="ECO:0000256" key="2">
    <source>
        <dbReference type="ARBA" id="ARBA00022679"/>
    </source>
</evidence>
<dbReference type="CDD" id="cd01166">
    <property type="entry name" value="KdgK"/>
    <property type="match status" value="1"/>
</dbReference>
<keyword evidence="5" id="KW-0067">ATP-binding</keyword>
<evidence type="ECO:0000256" key="3">
    <source>
        <dbReference type="ARBA" id="ARBA00022741"/>
    </source>
</evidence>
<keyword evidence="4 7" id="KW-0418">Kinase</keyword>
<keyword evidence="8" id="KW-1185">Reference proteome</keyword>
<dbReference type="InterPro" id="IPR050306">
    <property type="entry name" value="PfkB_Carbo_kinase"/>
</dbReference>
<keyword evidence="2 7" id="KW-0808">Transferase</keyword>
<organism evidence="7 8">
    <name type="scientific">Vibrio scophthalmi</name>
    <dbReference type="NCBI Taxonomy" id="45658"/>
    <lineage>
        <taxon>Bacteria</taxon>
        <taxon>Pseudomonadati</taxon>
        <taxon>Pseudomonadota</taxon>
        <taxon>Gammaproteobacteria</taxon>
        <taxon>Vibrionales</taxon>
        <taxon>Vibrionaceae</taxon>
        <taxon>Vibrio</taxon>
    </lineage>
</organism>